<dbReference type="Proteomes" id="UP000694545">
    <property type="component" value="Unplaced"/>
</dbReference>
<dbReference type="AlphaFoldDB" id="A0A8D2JH79"/>
<dbReference type="InterPro" id="IPR001810">
    <property type="entry name" value="F-box_dom"/>
</dbReference>
<protein>
    <recommendedName>
        <fullName evidence="1">F-box domain-containing protein</fullName>
    </recommendedName>
</protein>
<organism evidence="2 3">
    <name type="scientific">Varanus komodoensis</name>
    <name type="common">Komodo dragon</name>
    <dbReference type="NCBI Taxonomy" id="61221"/>
    <lineage>
        <taxon>Eukaryota</taxon>
        <taxon>Metazoa</taxon>
        <taxon>Chordata</taxon>
        <taxon>Craniata</taxon>
        <taxon>Vertebrata</taxon>
        <taxon>Euteleostomi</taxon>
        <taxon>Lepidosauria</taxon>
        <taxon>Squamata</taxon>
        <taxon>Bifurcata</taxon>
        <taxon>Unidentata</taxon>
        <taxon>Episquamata</taxon>
        <taxon>Toxicofera</taxon>
        <taxon>Anguimorpha</taxon>
        <taxon>Paleoanguimorpha</taxon>
        <taxon>Varanoidea</taxon>
        <taxon>Varanidae</taxon>
        <taxon>Varanus</taxon>
    </lineage>
</organism>
<reference evidence="2" key="1">
    <citation type="submission" date="2025-08" db="UniProtKB">
        <authorList>
            <consortium name="Ensembl"/>
        </authorList>
    </citation>
    <scope>IDENTIFICATION</scope>
</reference>
<accession>A0A8D2JH79</accession>
<dbReference type="Pfam" id="PF00646">
    <property type="entry name" value="F-box"/>
    <property type="match status" value="1"/>
</dbReference>
<keyword evidence="3" id="KW-1185">Reference proteome</keyword>
<dbReference type="Ensembl" id="ENSVKKT00000012491.1">
    <property type="protein sequence ID" value="ENSVKKP00000012202.1"/>
    <property type="gene ID" value="ENSVKKG00000008489.1"/>
</dbReference>
<dbReference type="PROSITE" id="PS50181">
    <property type="entry name" value="FBOX"/>
    <property type="match status" value="1"/>
</dbReference>
<sequence>FGSGVPAPKCFLVPSKRRLRKRPRVLTLLCLPEDVLFHVLKGLPAEDLLSLRDGCGL</sequence>
<dbReference type="InterPro" id="IPR036047">
    <property type="entry name" value="F-box-like_dom_sf"/>
</dbReference>
<evidence type="ECO:0000313" key="2">
    <source>
        <dbReference type="Ensembl" id="ENSVKKP00000012202.1"/>
    </source>
</evidence>
<feature type="domain" description="F-box" evidence="1">
    <location>
        <begin position="25"/>
        <end position="57"/>
    </location>
</feature>
<proteinExistence type="predicted"/>
<reference evidence="2" key="2">
    <citation type="submission" date="2025-09" db="UniProtKB">
        <authorList>
            <consortium name="Ensembl"/>
        </authorList>
    </citation>
    <scope>IDENTIFICATION</scope>
</reference>
<dbReference type="SUPFAM" id="SSF81383">
    <property type="entry name" value="F-box domain"/>
    <property type="match status" value="1"/>
</dbReference>
<name>A0A8D2JH79_VARKO</name>
<evidence type="ECO:0000259" key="1">
    <source>
        <dbReference type="PROSITE" id="PS50181"/>
    </source>
</evidence>
<evidence type="ECO:0000313" key="3">
    <source>
        <dbReference type="Proteomes" id="UP000694545"/>
    </source>
</evidence>